<reference evidence="3" key="2">
    <citation type="submission" date="2017-05" db="EMBL/GenBank/DDBJ databases">
        <title>Draft genome sequence of Geobacter pelophilus, a iron(III)-reducing bacteria.</title>
        <authorList>
            <person name="Aoyagi T."/>
            <person name="Koike H."/>
            <person name="Morita T."/>
            <person name="Sato Y."/>
            <person name="Habe H."/>
            <person name="Hori T."/>
        </authorList>
    </citation>
    <scope>NUCLEOTIDE SEQUENCE [LARGE SCALE GENOMIC DNA]</scope>
    <source>
        <strain evidence="3">Drf2</strain>
    </source>
</reference>
<dbReference type="SUPFAM" id="SSF56935">
    <property type="entry name" value="Porins"/>
    <property type="match status" value="1"/>
</dbReference>
<gene>
    <name evidence="2" type="ORF">GPEL0_01f1088</name>
</gene>
<feature type="chain" id="PRO_5045357512" evidence="1">
    <location>
        <begin position="31"/>
        <end position="417"/>
    </location>
</feature>
<evidence type="ECO:0000256" key="1">
    <source>
        <dbReference type="SAM" id="SignalP"/>
    </source>
</evidence>
<protein>
    <submittedName>
        <fullName evidence="2">PEP-CTERM system associated protein</fullName>
    </submittedName>
</protein>
<keyword evidence="3" id="KW-1185">Reference proteome</keyword>
<reference evidence="2 3" key="1">
    <citation type="submission" date="2017-04" db="EMBL/GenBank/DDBJ databases">
        <authorList>
            <consortium name="Geobacter pelophilus Genome Sequencing"/>
            <person name="Aoyagi T."/>
            <person name="Koike H."/>
            <person name="Hori T."/>
        </authorList>
    </citation>
    <scope>NUCLEOTIDE SEQUENCE [LARGE SCALE GENOMIC DNA]</scope>
    <source>
        <strain evidence="2 3">Drf2</strain>
    </source>
</reference>
<evidence type="ECO:0000313" key="2">
    <source>
        <dbReference type="EMBL" id="GAW65957.1"/>
    </source>
</evidence>
<name>A0ABQ0MFW9_9BACT</name>
<dbReference type="EMBL" id="BDQG01000001">
    <property type="protein sequence ID" value="GAW65957.1"/>
    <property type="molecule type" value="Genomic_DNA"/>
</dbReference>
<organism evidence="2 3">
    <name type="scientific">Geoanaerobacter pelophilus</name>
    <dbReference type="NCBI Taxonomy" id="60036"/>
    <lineage>
        <taxon>Bacteria</taxon>
        <taxon>Pseudomonadati</taxon>
        <taxon>Thermodesulfobacteriota</taxon>
        <taxon>Desulfuromonadia</taxon>
        <taxon>Geobacterales</taxon>
        <taxon>Geobacteraceae</taxon>
        <taxon>Geoanaerobacter</taxon>
    </lineage>
</organism>
<comment type="caution">
    <text evidence="2">The sequence shown here is derived from an EMBL/GenBank/DDBJ whole genome shotgun (WGS) entry which is preliminary data.</text>
</comment>
<proteinExistence type="predicted"/>
<dbReference type="InterPro" id="IPR017467">
    <property type="entry name" value="CHP03016_PEP-CTERM"/>
</dbReference>
<dbReference type="Proteomes" id="UP000194153">
    <property type="component" value="Unassembled WGS sequence"/>
</dbReference>
<keyword evidence="1" id="KW-0732">Signal</keyword>
<dbReference type="NCBIfam" id="TIGR03016">
    <property type="entry name" value="pepcterm_hypo_1"/>
    <property type="match status" value="1"/>
</dbReference>
<feature type="signal peptide" evidence="1">
    <location>
        <begin position="1"/>
        <end position="30"/>
    </location>
</feature>
<sequence>MRKCPGNRSKLLRLGLAGAALLAGVAPAVAGDLTFTPLLTLSEEYNDNVFEVAHGKKSDFITRVQPGAALRYGSRFLTGDASYNFDYHYYARGTRDEEKNHYATLHGSAEIVENFFFLEVSDTLSRVSLDVTRDVTAESLFANQSDQNTAVVSPYLLWRLGEKETLKTGYRFRDTSYWGSPAISKRENQGFADLSVEASPKLSFSAGYRFATVATDIVDYDQHDLNGGFRYEYADKSFLFGGIGNSWQNFSDSRDVSNLFWNAGISKDFGQLTATVQTRVVFTEDPLAISTKENNYEASLEKTLENGAWGGAVGYSKYTDTGTMAPDRKKAYVSGFLRQELAPRLSSSLVLLLDKVSRRDAADYAYHLSGTAGLNYAFNDDFSASLSYSYIDYRRDWESSADARATNRLILALKKLF</sequence>
<evidence type="ECO:0000313" key="3">
    <source>
        <dbReference type="Proteomes" id="UP000194153"/>
    </source>
</evidence>
<dbReference type="RefSeq" id="WP_085812359.1">
    <property type="nucleotide sequence ID" value="NZ_BDQG01000001.1"/>
</dbReference>
<accession>A0ABQ0MFW9</accession>